<keyword evidence="2 4" id="KW-0238">DNA-binding</keyword>
<dbReference type="InterPro" id="IPR023772">
    <property type="entry name" value="DNA-bd_HTH_TetR-type_CS"/>
</dbReference>
<organism evidence="6 7">
    <name type="scientific">Pontiella desulfatans</name>
    <dbReference type="NCBI Taxonomy" id="2750659"/>
    <lineage>
        <taxon>Bacteria</taxon>
        <taxon>Pseudomonadati</taxon>
        <taxon>Kiritimatiellota</taxon>
        <taxon>Kiritimatiellia</taxon>
        <taxon>Kiritimatiellales</taxon>
        <taxon>Pontiellaceae</taxon>
        <taxon>Pontiella</taxon>
    </lineage>
</organism>
<gene>
    <name evidence="6" type="primary">yttP_2</name>
    <name evidence="6" type="ORF">PDESU_05713</name>
</gene>
<dbReference type="EMBL" id="CAAHFG010000004">
    <property type="protein sequence ID" value="VGO17118.1"/>
    <property type="molecule type" value="Genomic_DNA"/>
</dbReference>
<dbReference type="SUPFAM" id="SSF46689">
    <property type="entry name" value="Homeodomain-like"/>
    <property type="match status" value="1"/>
</dbReference>
<dbReference type="GO" id="GO:0000976">
    <property type="term" value="F:transcription cis-regulatory region binding"/>
    <property type="evidence" value="ECO:0007669"/>
    <property type="project" value="TreeGrafter"/>
</dbReference>
<evidence type="ECO:0000256" key="1">
    <source>
        <dbReference type="ARBA" id="ARBA00023015"/>
    </source>
</evidence>
<dbReference type="InterPro" id="IPR015292">
    <property type="entry name" value="Tscrpt_reg_YbiH_C"/>
</dbReference>
<evidence type="ECO:0000259" key="5">
    <source>
        <dbReference type="PROSITE" id="PS50977"/>
    </source>
</evidence>
<keyword evidence="7" id="KW-1185">Reference proteome</keyword>
<dbReference type="Gene3D" id="1.10.357.10">
    <property type="entry name" value="Tetracycline Repressor, domain 2"/>
    <property type="match status" value="1"/>
</dbReference>
<dbReference type="Proteomes" id="UP000366872">
    <property type="component" value="Unassembled WGS sequence"/>
</dbReference>
<evidence type="ECO:0000313" key="7">
    <source>
        <dbReference type="Proteomes" id="UP000366872"/>
    </source>
</evidence>
<dbReference type="GO" id="GO:0003700">
    <property type="term" value="F:DNA-binding transcription factor activity"/>
    <property type="evidence" value="ECO:0007669"/>
    <property type="project" value="TreeGrafter"/>
</dbReference>
<proteinExistence type="predicted"/>
<dbReference type="AlphaFoldDB" id="A0A6C2UAI6"/>
<feature type="domain" description="HTH tetR-type" evidence="5">
    <location>
        <begin position="5"/>
        <end position="65"/>
    </location>
</feature>
<feature type="DNA-binding region" description="H-T-H motif" evidence="4">
    <location>
        <begin position="28"/>
        <end position="47"/>
    </location>
</feature>
<dbReference type="Pfam" id="PF09209">
    <property type="entry name" value="CecR_C"/>
    <property type="match status" value="1"/>
</dbReference>
<keyword evidence="1" id="KW-0805">Transcription regulation</keyword>
<dbReference type="PANTHER" id="PTHR30055:SF234">
    <property type="entry name" value="HTH-TYPE TRANSCRIPTIONAL REGULATOR BETI"/>
    <property type="match status" value="1"/>
</dbReference>
<dbReference type="PRINTS" id="PR00455">
    <property type="entry name" value="HTHTETR"/>
</dbReference>
<evidence type="ECO:0000256" key="3">
    <source>
        <dbReference type="ARBA" id="ARBA00023163"/>
    </source>
</evidence>
<evidence type="ECO:0000256" key="4">
    <source>
        <dbReference type="PROSITE-ProRule" id="PRU00335"/>
    </source>
</evidence>
<dbReference type="PROSITE" id="PS01081">
    <property type="entry name" value="HTH_TETR_1"/>
    <property type="match status" value="1"/>
</dbReference>
<dbReference type="InterPro" id="IPR001647">
    <property type="entry name" value="HTH_TetR"/>
</dbReference>
<keyword evidence="3" id="KW-0804">Transcription</keyword>
<protein>
    <submittedName>
        <fullName evidence="6">Putative HTH-type transcriptional regulator YttP</fullName>
    </submittedName>
</protein>
<name>A0A6C2UAI6_PONDE</name>
<dbReference type="Pfam" id="PF00440">
    <property type="entry name" value="TetR_N"/>
    <property type="match status" value="1"/>
</dbReference>
<evidence type="ECO:0000313" key="6">
    <source>
        <dbReference type="EMBL" id="VGO17118.1"/>
    </source>
</evidence>
<dbReference type="InterPro" id="IPR050109">
    <property type="entry name" value="HTH-type_TetR-like_transc_reg"/>
</dbReference>
<sequence length="212" mass="24213">MAENQTTKERLIEAASSMFAEKGFHKTTVAEICEQADANIAAVNYHFGDKGNLYKEVWAYLSRAANERFPVPESHEETGAETWLRQFLRSRIERIMAKGPAGLFPQLIHREMNELTPFHEELFITYLRPNRLRVRAAIADFLEHPVSEAQLSVATVNFMGVHISMNAGYQKHRDNPTLRKKFPTDLDSEQVIQQVEAFAIGGLREVKKGLRQ</sequence>
<dbReference type="PROSITE" id="PS50977">
    <property type="entry name" value="HTH_TETR_2"/>
    <property type="match status" value="1"/>
</dbReference>
<dbReference type="PANTHER" id="PTHR30055">
    <property type="entry name" value="HTH-TYPE TRANSCRIPTIONAL REGULATOR RUTR"/>
    <property type="match status" value="1"/>
</dbReference>
<dbReference type="InterPro" id="IPR009057">
    <property type="entry name" value="Homeodomain-like_sf"/>
</dbReference>
<reference evidence="6 7" key="1">
    <citation type="submission" date="2019-04" db="EMBL/GenBank/DDBJ databases">
        <authorList>
            <person name="Van Vliet M D."/>
        </authorList>
    </citation>
    <scope>NUCLEOTIDE SEQUENCE [LARGE SCALE GENOMIC DNA]</scope>
    <source>
        <strain evidence="6 7">F1</strain>
    </source>
</reference>
<evidence type="ECO:0000256" key="2">
    <source>
        <dbReference type="ARBA" id="ARBA00023125"/>
    </source>
</evidence>
<accession>A0A6C2UAI6</accession>
<dbReference type="RefSeq" id="WP_136082618.1">
    <property type="nucleotide sequence ID" value="NZ_CAAHFG010000004.1"/>
</dbReference>